<dbReference type="EMBL" id="JHDU01000019">
    <property type="protein sequence ID" value="KDR62223.1"/>
    <property type="molecule type" value="Genomic_DNA"/>
</dbReference>
<protein>
    <submittedName>
        <fullName evidence="2">Uncharacterized protein</fullName>
    </submittedName>
</protein>
<proteinExistence type="predicted"/>
<comment type="caution">
    <text evidence="2">The sequence shown here is derived from an EMBL/GenBank/DDBJ whole genome shotgun (WGS) entry which is preliminary data.</text>
</comment>
<gene>
    <name evidence="2" type="ORF">DC60_24475</name>
</gene>
<dbReference type="Proteomes" id="UP000027443">
    <property type="component" value="Unassembled WGS sequence"/>
</dbReference>
<reference evidence="2 3" key="1">
    <citation type="submission" date="2014-03" db="EMBL/GenBank/DDBJ databases">
        <title>Genome Sequence of Streptomyces wadayamensis A23 strain, an endophytic actinobacteria from Citrus reticulata.</title>
        <authorList>
            <person name="de Oliveira L.G."/>
            <person name="Tormet G.D."/>
            <person name="Marcon J."/>
            <person name="Samborsky M."/>
            <person name="Araujo W.L."/>
            <person name="de Azevedo J.L."/>
        </authorList>
    </citation>
    <scope>NUCLEOTIDE SEQUENCE [LARGE SCALE GENOMIC DNA]</scope>
    <source>
        <strain evidence="2 3">A23</strain>
    </source>
</reference>
<accession>A0ABR4S997</accession>
<organism evidence="2 3">
    <name type="scientific">Streptomyces wadayamensis</name>
    <dbReference type="NCBI Taxonomy" id="141454"/>
    <lineage>
        <taxon>Bacteria</taxon>
        <taxon>Bacillati</taxon>
        <taxon>Actinomycetota</taxon>
        <taxon>Actinomycetes</taxon>
        <taxon>Kitasatosporales</taxon>
        <taxon>Streptomycetaceae</taxon>
        <taxon>Streptomyces</taxon>
    </lineage>
</organism>
<evidence type="ECO:0000256" key="1">
    <source>
        <dbReference type="SAM" id="MobiDB-lite"/>
    </source>
</evidence>
<feature type="compositionally biased region" description="Basic and acidic residues" evidence="1">
    <location>
        <begin position="1"/>
        <end position="23"/>
    </location>
</feature>
<feature type="compositionally biased region" description="Polar residues" evidence="1">
    <location>
        <begin position="48"/>
        <end position="57"/>
    </location>
</feature>
<keyword evidence="3" id="KW-1185">Reference proteome</keyword>
<feature type="region of interest" description="Disordered" evidence="1">
    <location>
        <begin position="1"/>
        <end position="90"/>
    </location>
</feature>
<evidence type="ECO:0000313" key="3">
    <source>
        <dbReference type="Proteomes" id="UP000027443"/>
    </source>
</evidence>
<sequence length="90" mass="8997">MAARPPRGESGRSVAEGRDDGRADGVAVECGDAPDAGPAGGADLLPQVATSRLSARSQAAVPVSTWVTSSRARSRGTPRTAPASIIASAR</sequence>
<feature type="compositionally biased region" description="Low complexity" evidence="1">
    <location>
        <begin position="31"/>
        <end position="46"/>
    </location>
</feature>
<evidence type="ECO:0000313" key="2">
    <source>
        <dbReference type="EMBL" id="KDR62223.1"/>
    </source>
</evidence>
<name>A0ABR4S997_9ACTN</name>